<organism evidence="9 10">
    <name type="scientific">Nonomuraea composti</name>
    <dbReference type="NCBI Taxonomy" id="2720023"/>
    <lineage>
        <taxon>Bacteria</taxon>
        <taxon>Bacillati</taxon>
        <taxon>Actinomycetota</taxon>
        <taxon>Actinomycetes</taxon>
        <taxon>Streptosporangiales</taxon>
        <taxon>Streptosporangiaceae</taxon>
        <taxon>Nonomuraea</taxon>
    </lineage>
</organism>
<dbReference type="SUPFAM" id="SSF88659">
    <property type="entry name" value="Sigma3 and sigma4 domains of RNA polymerase sigma factors"/>
    <property type="match status" value="1"/>
</dbReference>
<dbReference type="Pfam" id="PF04542">
    <property type="entry name" value="Sigma70_r2"/>
    <property type="match status" value="1"/>
</dbReference>
<gene>
    <name evidence="9" type="ORF">HCN51_27725</name>
</gene>
<evidence type="ECO:0000256" key="6">
    <source>
        <dbReference type="SAM" id="MobiDB-lite"/>
    </source>
</evidence>
<dbReference type="NCBIfam" id="TIGR02937">
    <property type="entry name" value="sigma70-ECF"/>
    <property type="match status" value="1"/>
</dbReference>
<dbReference type="NCBIfam" id="TIGR02983">
    <property type="entry name" value="SigE-fam_strep"/>
    <property type="match status" value="1"/>
</dbReference>
<keyword evidence="3" id="KW-0731">Sigma factor</keyword>
<dbReference type="InterPro" id="IPR013324">
    <property type="entry name" value="RNA_pol_sigma_r3/r4-like"/>
</dbReference>
<dbReference type="InterPro" id="IPR014284">
    <property type="entry name" value="RNA_pol_sigma-70_dom"/>
</dbReference>
<dbReference type="InterPro" id="IPR007630">
    <property type="entry name" value="RNA_pol_sigma70_r4"/>
</dbReference>
<evidence type="ECO:0000256" key="2">
    <source>
        <dbReference type="ARBA" id="ARBA00023015"/>
    </source>
</evidence>
<dbReference type="SUPFAM" id="SSF88946">
    <property type="entry name" value="Sigma2 domain of RNA polymerase sigma factors"/>
    <property type="match status" value="1"/>
</dbReference>
<evidence type="ECO:0000259" key="8">
    <source>
        <dbReference type="Pfam" id="PF04545"/>
    </source>
</evidence>
<evidence type="ECO:0000256" key="5">
    <source>
        <dbReference type="ARBA" id="ARBA00023163"/>
    </source>
</evidence>
<accession>A0ABX1B6V8</accession>
<proteinExistence type="inferred from homology"/>
<dbReference type="PANTHER" id="PTHR43133">
    <property type="entry name" value="RNA POLYMERASE ECF-TYPE SIGMA FACTO"/>
    <property type="match status" value="1"/>
</dbReference>
<dbReference type="InterPro" id="IPR013325">
    <property type="entry name" value="RNA_pol_sigma_r2"/>
</dbReference>
<dbReference type="InterPro" id="IPR014325">
    <property type="entry name" value="RNA_pol_sigma-E_actinobac"/>
</dbReference>
<dbReference type="Proteomes" id="UP000696294">
    <property type="component" value="Unassembled WGS sequence"/>
</dbReference>
<evidence type="ECO:0000259" key="7">
    <source>
        <dbReference type="Pfam" id="PF04542"/>
    </source>
</evidence>
<keyword evidence="5" id="KW-0804">Transcription</keyword>
<dbReference type="InterPro" id="IPR036388">
    <property type="entry name" value="WH-like_DNA-bd_sf"/>
</dbReference>
<keyword evidence="4" id="KW-0238">DNA-binding</keyword>
<dbReference type="Gene3D" id="1.10.10.10">
    <property type="entry name" value="Winged helix-like DNA-binding domain superfamily/Winged helix DNA-binding domain"/>
    <property type="match status" value="1"/>
</dbReference>
<evidence type="ECO:0000313" key="9">
    <source>
        <dbReference type="EMBL" id="NJP93191.1"/>
    </source>
</evidence>
<evidence type="ECO:0000313" key="10">
    <source>
        <dbReference type="Proteomes" id="UP000696294"/>
    </source>
</evidence>
<evidence type="ECO:0000256" key="3">
    <source>
        <dbReference type="ARBA" id="ARBA00023082"/>
    </source>
</evidence>
<comment type="caution">
    <text evidence="9">The sequence shown here is derived from an EMBL/GenBank/DDBJ whole genome shotgun (WGS) entry which is preliminary data.</text>
</comment>
<evidence type="ECO:0000256" key="4">
    <source>
        <dbReference type="ARBA" id="ARBA00023125"/>
    </source>
</evidence>
<protein>
    <submittedName>
        <fullName evidence="9">SigE family RNA polymerase sigma factor</fullName>
    </submittedName>
</protein>
<feature type="domain" description="RNA polymerase sigma-70 region 2" evidence="7">
    <location>
        <begin position="14"/>
        <end position="77"/>
    </location>
</feature>
<dbReference type="EMBL" id="JAATEP010000021">
    <property type="protein sequence ID" value="NJP93191.1"/>
    <property type="molecule type" value="Genomic_DNA"/>
</dbReference>
<dbReference type="InterPro" id="IPR039425">
    <property type="entry name" value="RNA_pol_sigma-70-like"/>
</dbReference>
<dbReference type="Gene3D" id="1.10.1740.10">
    <property type="match status" value="1"/>
</dbReference>
<feature type="domain" description="RNA polymerase sigma-70 region 4" evidence="8">
    <location>
        <begin position="104"/>
        <end position="153"/>
    </location>
</feature>
<dbReference type="RefSeq" id="WP_168013112.1">
    <property type="nucleotide sequence ID" value="NZ_JAATEP010000021.1"/>
</dbReference>
<dbReference type="InterPro" id="IPR007627">
    <property type="entry name" value="RNA_pol_sigma70_r2"/>
</dbReference>
<name>A0ABX1B6V8_9ACTN</name>
<keyword evidence="10" id="KW-1185">Reference proteome</keyword>
<dbReference type="Pfam" id="PF04545">
    <property type="entry name" value="Sigma70_r4"/>
    <property type="match status" value="1"/>
</dbReference>
<feature type="region of interest" description="Disordered" evidence="6">
    <location>
        <begin position="154"/>
        <end position="190"/>
    </location>
</feature>
<sequence length="190" mass="21112">MDGDPRYADFVAERGDALLRYGYVLAGNPHDAADLVQEALLRLRGAWPRLRSKESPESYVRTTMARLHLSVWRLRRRELLAWDLPDGTHEDTLPRGDERTLWQALSGLPRKQRAVLVLRYYEQLTDAEIANVLGISRGTVRSQASRALDKLRAAVPAEDLPPPALTADTRPPAPAGGRPHSHLDGGGNAR</sequence>
<evidence type="ECO:0000256" key="1">
    <source>
        <dbReference type="ARBA" id="ARBA00010641"/>
    </source>
</evidence>
<keyword evidence="2" id="KW-0805">Transcription regulation</keyword>
<dbReference type="PANTHER" id="PTHR43133:SF50">
    <property type="entry name" value="ECF RNA POLYMERASE SIGMA FACTOR SIGM"/>
    <property type="match status" value="1"/>
</dbReference>
<dbReference type="CDD" id="cd06171">
    <property type="entry name" value="Sigma70_r4"/>
    <property type="match status" value="1"/>
</dbReference>
<comment type="similarity">
    <text evidence="1">Belongs to the sigma-70 factor family. ECF subfamily.</text>
</comment>
<reference evidence="9 10" key="1">
    <citation type="submission" date="2020-03" db="EMBL/GenBank/DDBJ databases">
        <title>WGS of actinomycetes isolated from Thailand.</title>
        <authorList>
            <person name="Thawai C."/>
        </authorList>
    </citation>
    <scope>NUCLEOTIDE SEQUENCE [LARGE SCALE GENOMIC DNA]</scope>
    <source>
        <strain evidence="9 10">FMUSA5-5</strain>
    </source>
</reference>